<name>A0ABQ5CKJ7_9ASTR</name>
<feature type="compositionally biased region" description="Low complexity" evidence="2">
    <location>
        <begin position="588"/>
        <end position="600"/>
    </location>
</feature>
<dbReference type="Gene3D" id="3.30.420.10">
    <property type="entry name" value="Ribonuclease H-like superfamily/Ribonuclease H"/>
    <property type="match status" value="1"/>
</dbReference>
<reference evidence="4" key="2">
    <citation type="submission" date="2022-01" db="EMBL/GenBank/DDBJ databases">
        <authorList>
            <person name="Yamashiro T."/>
            <person name="Shiraishi A."/>
            <person name="Satake H."/>
            <person name="Nakayama K."/>
        </authorList>
    </citation>
    <scope>NUCLEOTIDE SEQUENCE</scope>
</reference>
<reference evidence="4" key="1">
    <citation type="journal article" date="2022" name="Int. J. Mol. Sci.">
        <title>Draft Genome of Tanacetum Coccineum: Genomic Comparison of Closely Related Tanacetum-Family Plants.</title>
        <authorList>
            <person name="Yamashiro T."/>
            <person name="Shiraishi A."/>
            <person name="Nakayama K."/>
            <person name="Satake H."/>
        </authorList>
    </citation>
    <scope>NUCLEOTIDE SEQUENCE</scope>
</reference>
<feature type="compositionally biased region" description="Polar residues" evidence="2">
    <location>
        <begin position="572"/>
        <end position="586"/>
    </location>
</feature>
<feature type="domain" description="Integrase catalytic" evidence="3">
    <location>
        <begin position="906"/>
        <end position="1033"/>
    </location>
</feature>
<dbReference type="InterPro" id="IPR036397">
    <property type="entry name" value="RNaseH_sf"/>
</dbReference>
<accession>A0ABQ5CKJ7</accession>
<sequence length="1033" mass="118540">MAAVNDVPQLVDKNRGSYSTIAPKLESGKFNKWIKRMLSYLVRIEPYYLKCIKDGPFQPKTAEGDAKPESQWTADERRVVVQDQRLKSIIMSCLPDDIMKSVISCVSAKETWTDLVHSFEVLWTLSEIYMVKVVSHVASLSKKDFQENSDDEVDERSSEEYLRDLDIEYHERALLENSKRFIKRRNNFSSQKANENTECYKCGKKVSKGFQPKFTPKLIQSSPNSSSQTDQKFQKDYKAEYKKMKAKLALLEANQEEVSDDEVTQVKVLMALADDELTVEKSHARNGKWVDITKRKFVEEQRLNLLSKYNKMVFELNKCRDELLILKQAKLDVVTFQIQNTKLTKLNHVLQEQLKEEKMINEKWLTSSKKVSQCISKQIPHQKKKVLGGELLTESSSKMNENENLFIPASMGYDQEMVPKTKDWVERLNHDSKLPNFNTGRILVPKSQAVNESLKLTETSNTPESIKDYEAESLTPLPPLKNLQGASPSSEVMSLTFQPHSPREKPGLGTMKHTKPETQKSTDNSILGSVTVSKTKPSTPLVPTKVKNTEQESKLNELTKLVQMLIDEKVNSTQMTQESNSLSHQTESSKSVDSSKMSQDSKPKVQNVGSLKSLRPKLIQKPQLKCELCHYTNHLIDDYYRILYCMICKREDHRTLDHEMYIASIKRSENYKAQPYQYASPSKQILKAKAKPFPPYTHCGFNDHRPGDCRNYPECEICESYDHFTSGHNRVILIIGGVLVESSQSSESSIGVKCNTCGSIVHSTTDHNDFDHFKRGEKIQATKAREPTKNQLYDAKYIVQFDDKQGIIFNANKEIVLIAPRRNDVYVLDMSSLTPNGACFFAKASESINWLWQKRLSHLNFKNINKFAKQNKVMGLPSLVYSKDKPFSTCEKGKHHRASFKTKQNFSIRKCLHLLHMDLFGPVSLMSINHEKCTLVIVDEYSRYTWVYLLRKKSQAPEMIMSFVRMVENQNDVKVKQIINDNRTEFINQELESFCDEKGISQNFASSYTPEQNGVAERKNRTLIEAARTMMNG</sequence>
<dbReference type="Pfam" id="PF00665">
    <property type="entry name" value="rve"/>
    <property type="match status" value="1"/>
</dbReference>
<keyword evidence="5" id="KW-1185">Reference proteome</keyword>
<dbReference type="PANTHER" id="PTHR42648:SF32">
    <property type="entry name" value="RIBONUCLEASE H-LIKE DOMAIN, GAG-PRE-INTEGRASE DOMAIN PROTEIN-RELATED"/>
    <property type="match status" value="1"/>
</dbReference>
<dbReference type="Pfam" id="PF13976">
    <property type="entry name" value="gag_pre-integrs"/>
    <property type="match status" value="1"/>
</dbReference>
<gene>
    <name evidence="4" type="ORF">Tco_0907372</name>
</gene>
<dbReference type="InterPro" id="IPR039537">
    <property type="entry name" value="Retrotran_Ty1/copia-like"/>
</dbReference>
<protein>
    <submittedName>
        <fullName evidence="4">Retrovirus-related pol polyprotein from transposon TNT 1-94</fullName>
    </submittedName>
</protein>
<dbReference type="SUPFAM" id="SSF53098">
    <property type="entry name" value="Ribonuclease H-like"/>
    <property type="match status" value="1"/>
</dbReference>
<comment type="caution">
    <text evidence="4">The sequence shown here is derived from an EMBL/GenBank/DDBJ whole genome shotgun (WGS) entry which is preliminary data.</text>
</comment>
<keyword evidence="1" id="KW-0175">Coiled coil</keyword>
<evidence type="ECO:0000256" key="1">
    <source>
        <dbReference type="SAM" id="Coils"/>
    </source>
</evidence>
<dbReference type="EMBL" id="BQNB010014348">
    <property type="protein sequence ID" value="GJT27097.1"/>
    <property type="molecule type" value="Genomic_DNA"/>
</dbReference>
<evidence type="ECO:0000313" key="5">
    <source>
        <dbReference type="Proteomes" id="UP001151760"/>
    </source>
</evidence>
<dbReference type="InterPro" id="IPR001584">
    <property type="entry name" value="Integrase_cat-core"/>
</dbReference>
<feature type="region of interest" description="Disordered" evidence="2">
    <location>
        <begin position="471"/>
        <end position="550"/>
    </location>
</feature>
<dbReference type="InterPro" id="IPR012337">
    <property type="entry name" value="RNaseH-like_sf"/>
</dbReference>
<feature type="region of interest" description="Disordered" evidence="2">
    <location>
        <begin position="572"/>
        <end position="609"/>
    </location>
</feature>
<dbReference type="InterPro" id="IPR025724">
    <property type="entry name" value="GAG-pre-integrase_dom"/>
</dbReference>
<evidence type="ECO:0000256" key="2">
    <source>
        <dbReference type="SAM" id="MobiDB-lite"/>
    </source>
</evidence>
<feature type="coiled-coil region" evidence="1">
    <location>
        <begin position="234"/>
        <end position="261"/>
    </location>
</feature>
<organism evidence="4 5">
    <name type="scientific">Tanacetum coccineum</name>
    <dbReference type="NCBI Taxonomy" id="301880"/>
    <lineage>
        <taxon>Eukaryota</taxon>
        <taxon>Viridiplantae</taxon>
        <taxon>Streptophyta</taxon>
        <taxon>Embryophyta</taxon>
        <taxon>Tracheophyta</taxon>
        <taxon>Spermatophyta</taxon>
        <taxon>Magnoliopsida</taxon>
        <taxon>eudicotyledons</taxon>
        <taxon>Gunneridae</taxon>
        <taxon>Pentapetalae</taxon>
        <taxon>asterids</taxon>
        <taxon>campanulids</taxon>
        <taxon>Asterales</taxon>
        <taxon>Asteraceae</taxon>
        <taxon>Asteroideae</taxon>
        <taxon>Anthemideae</taxon>
        <taxon>Anthemidinae</taxon>
        <taxon>Tanacetum</taxon>
    </lineage>
</organism>
<feature type="compositionally biased region" description="Polar residues" evidence="2">
    <location>
        <begin position="521"/>
        <end position="538"/>
    </location>
</feature>
<dbReference type="Proteomes" id="UP001151760">
    <property type="component" value="Unassembled WGS sequence"/>
</dbReference>
<evidence type="ECO:0000313" key="4">
    <source>
        <dbReference type="EMBL" id="GJT27097.1"/>
    </source>
</evidence>
<proteinExistence type="predicted"/>
<dbReference type="PANTHER" id="PTHR42648">
    <property type="entry name" value="TRANSPOSASE, PUTATIVE-RELATED"/>
    <property type="match status" value="1"/>
</dbReference>
<evidence type="ECO:0000259" key="3">
    <source>
        <dbReference type="PROSITE" id="PS50994"/>
    </source>
</evidence>
<feature type="compositionally biased region" description="Polar residues" evidence="2">
    <location>
        <begin position="484"/>
        <end position="499"/>
    </location>
</feature>
<dbReference type="PROSITE" id="PS50994">
    <property type="entry name" value="INTEGRASE"/>
    <property type="match status" value="1"/>
</dbReference>